<dbReference type="GO" id="GO:0005856">
    <property type="term" value="C:cytoskeleton"/>
    <property type="evidence" value="ECO:0007669"/>
    <property type="project" value="TreeGrafter"/>
</dbReference>
<organism evidence="4 5">
    <name type="scientific">Verruconis gallopava</name>
    <dbReference type="NCBI Taxonomy" id="253628"/>
    <lineage>
        <taxon>Eukaryota</taxon>
        <taxon>Fungi</taxon>
        <taxon>Dikarya</taxon>
        <taxon>Ascomycota</taxon>
        <taxon>Pezizomycotina</taxon>
        <taxon>Dothideomycetes</taxon>
        <taxon>Pleosporomycetidae</taxon>
        <taxon>Venturiales</taxon>
        <taxon>Sympoventuriaceae</taxon>
        <taxon>Verruconis</taxon>
    </lineage>
</organism>
<feature type="compositionally biased region" description="Polar residues" evidence="3">
    <location>
        <begin position="163"/>
        <end position="175"/>
    </location>
</feature>
<proteinExistence type="predicted"/>
<feature type="compositionally biased region" description="Polar residues" evidence="3">
    <location>
        <begin position="719"/>
        <end position="733"/>
    </location>
</feature>
<keyword evidence="5" id="KW-1185">Reference proteome</keyword>
<feature type="compositionally biased region" description="Low complexity" evidence="3">
    <location>
        <begin position="1129"/>
        <end position="1139"/>
    </location>
</feature>
<feature type="compositionally biased region" description="Polar residues" evidence="3">
    <location>
        <begin position="2172"/>
        <end position="2187"/>
    </location>
</feature>
<feature type="region of interest" description="Disordered" evidence="3">
    <location>
        <begin position="712"/>
        <end position="818"/>
    </location>
</feature>
<keyword evidence="1 2" id="KW-0175">Coiled coil</keyword>
<name>A0A0D2B6J3_9PEZI</name>
<feature type="compositionally biased region" description="Polar residues" evidence="3">
    <location>
        <begin position="639"/>
        <end position="648"/>
    </location>
</feature>
<feature type="compositionally biased region" description="Pro residues" evidence="3">
    <location>
        <begin position="142"/>
        <end position="153"/>
    </location>
</feature>
<feature type="region of interest" description="Disordered" evidence="3">
    <location>
        <begin position="1164"/>
        <end position="1333"/>
    </location>
</feature>
<feature type="region of interest" description="Disordered" evidence="3">
    <location>
        <begin position="1"/>
        <end position="196"/>
    </location>
</feature>
<dbReference type="GeneID" id="27310508"/>
<feature type="compositionally biased region" description="Acidic residues" evidence="3">
    <location>
        <begin position="2257"/>
        <end position="2275"/>
    </location>
</feature>
<dbReference type="InParanoid" id="A0A0D2B6J3"/>
<evidence type="ECO:0000256" key="1">
    <source>
        <dbReference type="ARBA" id="ARBA00023054"/>
    </source>
</evidence>
<feature type="region of interest" description="Disordered" evidence="3">
    <location>
        <begin position="292"/>
        <end position="361"/>
    </location>
</feature>
<dbReference type="PANTHER" id="PTHR32083">
    <property type="entry name" value="CILIA AND FLAGELLA-ASSOCIATED PROTEIN 58-RELATED"/>
    <property type="match status" value="1"/>
</dbReference>
<dbReference type="VEuPathDB" id="FungiDB:PV09_02535"/>
<feature type="coiled-coil region" evidence="2">
    <location>
        <begin position="1949"/>
        <end position="1983"/>
    </location>
</feature>
<protein>
    <submittedName>
        <fullName evidence="4">Uncharacterized protein</fullName>
    </submittedName>
</protein>
<feature type="compositionally biased region" description="Polar residues" evidence="3">
    <location>
        <begin position="345"/>
        <end position="356"/>
    </location>
</feature>
<feature type="compositionally biased region" description="Polar residues" evidence="3">
    <location>
        <begin position="186"/>
        <end position="196"/>
    </location>
</feature>
<evidence type="ECO:0000256" key="2">
    <source>
        <dbReference type="SAM" id="Coils"/>
    </source>
</evidence>
<feature type="region of interest" description="Disordered" evidence="3">
    <location>
        <begin position="639"/>
        <end position="685"/>
    </location>
</feature>
<dbReference type="HOGENOM" id="CLU_001004_0_0_1"/>
<feature type="region of interest" description="Disordered" evidence="3">
    <location>
        <begin position="1000"/>
        <end position="1141"/>
    </location>
</feature>
<feature type="compositionally biased region" description="Low complexity" evidence="3">
    <location>
        <begin position="791"/>
        <end position="806"/>
    </location>
</feature>
<feature type="compositionally biased region" description="Pro residues" evidence="3">
    <location>
        <begin position="48"/>
        <end position="57"/>
    </location>
</feature>
<feature type="compositionally biased region" description="Basic and acidic residues" evidence="3">
    <location>
        <begin position="2230"/>
        <end position="2241"/>
    </location>
</feature>
<dbReference type="RefSeq" id="XP_016216728.1">
    <property type="nucleotide sequence ID" value="XM_016355592.1"/>
</dbReference>
<feature type="region of interest" description="Disordered" evidence="3">
    <location>
        <begin position="2157"/>
        <end position="2297"/>
    </location>
</feature>
<feature type="coiled-coil region" evidence="2">
    <location>
        <begin position="1520"/>
        <end position="1911"/>
    </location>
</feature>
<dbReference type="OrthoDB" id="1293114at2759"/>
<feature type="region of interest" description="Disordered" evidence="3">
    <location>
        <begin position="859"/>
        <end position="888"/>
    </location>
</feature>
<accession>A0A0D2B6J3</accession>
<evidence type="ECO:0000313" key="5">
    <source>
        <dbReference type="Proteomes" id="UP000053259"/>
    </source>
</evidence>
<evidence type="ECO:0000256" key="3">
    <source>
        <dbReference type="SAM" id="MobiDB-lite"/>
    </source>
</evidence>
<feature type="compositionally biased region" description="Polar residues" evidence="3">
    <location>
        <begin position="1291"/>
        <end position="1304"/>
    </location>
</feature>
<feature type="coiled-coil region" evidence="2">
    <location>
        <begin position="2027"/>
        <end position="2061"/>
    </location>
</feature>
<feature type="compositionally biased region" description="Polar residues" evidence="3">
    <location>
        <begin position="870"/>
        <end position="883"/>
    </location>
</feature>
<sequence>MSNGKEVERLSNDQPSSPHVIALPEGAGSSPTALSPTATLGHSSPELPTLPPLPELPPLGRYPAEAASTASASDTSYFTASWGSPYQHPPPRSIASNLDSVRERSPSASSEVDEDSPNPKFGLSHLVPSRLPPVNRLAPTRPSTPSPGSPPQSPTRFPYLASSAKSLRQFFTTPSRPAEGHERKGSNSGWNLRSGWWGQTESNKELELVSSPPALAVDSERNIDPFQLDGTADTLARTDRLRVKGHKSRDSNLTLTQDDFLPKFSVHERSKFNIQEAIDRSRMYASRYAVAEPQATAPPPPPKDTPKKNDNAKSEGMEEAKPDASVLPATEPAAPSTGDRISPSAPLQRTESSSSGRVKKTVKYRGKNVHINIPTRNVGVIPWTKEQVDARLQEFEKAGYDTRGFDKWNDVDSTVSLSRYQNREIHPDPAEDVDARRKKIFKVHVPNIALWDEYVAFLREEKLRMLGVSLGGSETLESPLSRQASTSQFSQGLPFSPPIPTSSAGSQRHGHRASVFQFPVSSQGHGPTRSIASPLGAFGHMHRQSMFSPPTLSSQSMTPPGLQNLSPQLIQALTTGSPGPEMHGRRGSVSPLLSQQTGQAFPFGQRNELLAQMQRQKEQQLAMHLQQQAAMQQMLNNTSSARPASTLQEVPEVDDEDEFGRPQLRSRQGEAPEIVNPKPSHRHNISVKLEEGINNSDYHLEKSIDREMDDGLETKDSAQSKSKQLPPRTTSLRGNNGVVKANGGVLTPSSDAKQNLPAPTIPEETQDKENDAPPFEKAGGAEAANPWANDPTFFSKPKPASSSRPAHLSHHSSKSSLSGLNVAAKEFSPTGFSFGQSGNPSANFNPGIFSASAFSFTPAKSTSKHVGGNTRKSVSPSPQQTLKSSFSSLSAAAPAFNPQAASFSPGNFGVFGNSTASFTPSKSEFSFTSNGPSFNPATPVFQISPSTGFSDDPSSADFKQSIFGKINVAGEGKKVKKSKAIPIIDPETLTPTRDLVVLGEDGRVAQSDERQKRAKTVDSDEEKEPLFAPMPTTLASNATSEEVNAVVAEEIKAIDAPTSAKPDELPADGESELPNEISFSSIVELPETELEIKASPASPASSEQEKTAGDDLVSSTKETKSGDTSRVFSNSSALSASAAPFEFKPNFEIDEGLKNRMVNHLHAVSKDKVKQSSIEATTPRSGSSLSRTAADEPPSNHREPFEDTRDRLPSSVRYFDDQDQPSFQEIDAVMRQLNEDGSDGGIEREEPSWPNSSSPRYDVSPLPSSPQPHAFQMPLRSDAPSPSPRRPMITKTLNVDSASVTQDPFSDGRAVPGYDSPVRRMNGSEDIPVSDWDDVISSGQEDEFRQKAEFFGPHVSNVIRNTMDHHFSALEKRFSALMDQQIANNRPQLRRTRSRVTVDSDADDEDEEVETDAYSRGFSPKRDRRMEKYRSMLQEVLSSQRPRTPQGLYHFEDLQKTISEIQEFIRQRPEPSAVTVPGIEDIKAIVEETVAHQNEALIKRREEAIKTEDEERFHEFSEKLKEAATRIAAEIEARSEAERREAETNRLLKLTEEELALVKEAAQEETAKLRALEEATEKARTADNDKAGAHADLSKKLMDLALENDNLKETLDEYRLSSEKWRRDLEQAQAEREKIHAAFGALKIQSEEALRIRDTMRIRIEKLQDDMNNAVGQVAAERAKWARSDAEHRTRYEILAARAEAEARTRERFERELERLETQERESYKLKAALEHEQKENVKLDKECERLASSLQELHSVKLELVQTQKENSRLEDLVEQLKAESLEHQKTADQYAREFREAREAARLEVDRTRSLMQIDIENANHQVNIIRSELEAENSRLRVDLDNARLEADTLRAKHELDLEQAEDAKRDALKQLQDAKDAVFEELRSTYEERLEELRKQHRRDLDHTIENKNQSEAFLKDTHSQVLQDLQDHHERAMEQVINEKDFTVSQLNDRLNLANSKIEHLQDKIVHLEEKLEMAKTAAHAAAQAAQSAISPVAAQTSAVASAPAQSRLPEKISPQALRESIAVLQEQLQERENRIENLEQELSEVDKEAPAKLKAKDTEIGWLRELIGVRVDDLTDLINVLGRPDFDREAVRNAAIRIRASIQMEQDAKERQINGTTSFPTLASIQSFASPKAAQLAAAIGNWRRGGGGIAPSGLAQSISSSSSSRTETPSKPASTAQSFLNGLMTPPASNLRKTPSPDPGLGSSRPRPLNTHTSEPRPLGSKGFEKRRMSRESEISAGPSTPPFLKAGDYDEDAEESTTGYYDDEESTVEGTPKAERMRSLEPFGLEIER</sequence>
<feature type="compositionally biased region" description="Acidic residues" evidence="3">
    <location>
        <begin position="1400"/>
        <end position="1411"/>
    </location>
</feature>
<feature type="compositionally biased region" description="Basic and acidic residues" evidence="3">
    <location>
        <begin position="304"/>
        <end position="322"/>
    </location>
</feature>
<dbReference type="PANTHER" id="PTHR32083:SF0">
    <property type="entry name" value="CILIA AND FLAGELLA-ASSOCIATED PROTEIN 58"/>
    <property type="match status" value="1"/>
</dbReference>
<feature type="region of interest" description="Disordered" evidence="3">
    <location>
        <begin position="1386"/>
        <end position="1414"/>
    </location>
</feature>
<dbReference type="STRING" id="253628.A0A0D2B6J3"/>
<reference evidence="4 5" key="1">
    <citation type="submission" date="2015-01" db="EMBL/GenBank/DDBJ databases">
        <title>The Genome Sequence of Ochroconis gallopava CBS43764.</title>
        <authorList>
            <consortium name="The Broad Institute Genomics Platform"/>
            <person name="Cuomo C."/>
            <person name="de Hoog S."/>
            <person name="Gorbushina A."/>
            <person name="Stielow B."/>
            <person name="Teixiera M."/>
            <person name="Abouelleil A."/>
            <person name="Chapman S.B."/>
            <person name="Priest M."/>
            <person name="Young S.K."/>
            <person name="Wortman J."/>
            <person name="Nusbaum C."/>
            <person name="Birren B."/>
        </authorList>
    </citation>
    <scope>NUCLEOTIDE SEQUENCE [LARGE SCALE GENOMIC DNA]</scope>
    <source>
        <strain evidence="4 5">CBS 43764</strain>
    </source>
</reference>
<feature type="compositionally biased region" description="Polar residues" evidence="3">
    <location>
        <begin position="1033"/>
        <end position="1042"/>
    </location>
</feature>
<gene>
    <name evidence="4" type="ORF">PV09_02535</name>
</gene>
<feature type="compositionally biased region" description="Basic and acidic residues" evidence="3">
    <location>
        <begin position="1000"/>
        <end position="1018"/>
    </location>
</feature>
<feature type="compositionally biased region" description="Basic and acidic residues" evidence="3">
    <location>
        <begin position="1194"/>
        <end position="1208"/>
    </location>
</feature>
<feature type="compositionally biased region" description="Polar residues" evidence="3">
    <location>
        <begin position="1171"/>
        <end position="1187"/>
    </location>
</feature>
<evidence type="ECO:0000313" key="4">
    <source>
        <dbReference type="EMBL" id="KIW06859.1"/>
    </source>
</evidence>
<feature type="compositionally biased region" description="Low complexity" evidence="3">
    <location>
        <begin position="64"/>
        <end position="81"/>
    </location>
</feature>
<feature type="compositionally biased region" description="Polar residues" evidence="3">
    <location>
        <begin position="29"/>
        <end position="42"/>
    </location>
</feature>
<feature type="compositionally biased region" description="Low complexity" evidence="3">
    <location>
        <begin position="734"/>
        <end position="745"/>
    </location>
</feature>
<feature type="compositionally biased region" description="Basic and acidic residues" evidence="3">
    <location>
        <begin position="1"/>
        <end position="11"/>
    </location>
</feature>
<dbReference type="EMBL" id="KN847534">
    <property type="protein sequence ID" value="KIW06859.1"/>
    <property type="molecule type" value="Genomic_DNA"/>
</dbReference>
<dbReference type="Proteomes" id="UP000053259">
    <property type="component" value="Unassembled WGS sequence"/>
</dbReference>